<protein>
    <submittedName>
        <fullName evidence="1">Uncharacterized protein</fullName>
    </submittedName>
</protein>
<proteinExistence type="predicted"/>
<comment type="caution">
    <text evidence="1">The sequence shown here is derived from an EMBL/GenBank/DDBJ whole genome shotgun (WGS) entry which is preliminary data.</text>
</comment>
<name>A0ACB9Z8E0_9PEZI</name>
<accession>A0ACB9Z8E0</accession>
<sequence length="378" mass="42169">MPLLWNPLTLKDVDQDLFQYFQFTASQSLTTFGHDPTKVGNILLRVALTSDTPSAIAVLKSLLALSSLHRYGVQTQAVELKISALKALAAASEGNLGTKEAIQHIAAGMLLCSFEIHQSSCTSSQWTWYIRGVKKVINNISLSKHGQDSEFMTLVDWVYYQDVLGRFSLRHWYGETARIPPSPPAMCAEASRKAPSTFAILGLLSEVCDTVSTRPPDVASTEESKNYRGFLQILDWKIRNIPISAAADDGSETATVVELYQLALLVYLHRLSGKLLDEPVKTQQRIEKAFAMFSEIGSCERQFPVFILGCEARTDDQRAVILDLISRTDKNVSSRSFLYVRLLLQAVWAQDDLADRELHYWDKLSSIISCASILPTFV</sequence>
<dbReference type="Proteomes" id="UP001497700">
    <property type="component" value="Unassembled WGS sequence"/>
</dbReference>
<reference evidence="1 2" key="1">
    <citation type="journal article" date="2022" name="New Phytol.">
        <title>Ecological generalism drives hyperdiversity of secondary metabolite gene clusters in xylarialean endophytes.</title>
        <authorList>
            <person name="Franco M.E.E."/>
            <person name="Wisecaver J.H."/>
            <person name="Arnold A.E."/>
            <person name="Ju Y.M."/>
            <person name="Slot J.C."/>
            <person name="Ahrendt S."/>
            <person name="Moore L.P."/>
            <person name="Eastman K.E."/>
            <person name="Scott K."/>
            <person name="Konkel Z."/>
            <person name="Mondo S.J."/>
            <person name="Kuo A."/>
            <person name="Hayes R.D."/>
            <person name="Haridas S."/>
            <person name="Andreopoulos B."/>
            <person name="Riley R."/>
            <person name="LaButti K."/>
            <person name="Pangilinan J."/>
            <person name="Lipzen A."/>
            <person name="Amirebrahimi M."/>
            <person name="Yan J."/>
            <person name="Adam C."/>
            <person name="Keymanesh K."/>
            <person name="Ng V."/>
            <person name="Louie K."/>
            <person name="Northen T."/>
            <person name="Drula E."/>
            <person name="Henrissat B."/>
            <person name="Hsieh H.M."/>
            <person name="Youens-Clark K."/>
            <person name="Lutzoni F."/>
            <person name="Miadlikowska J."/>
            <person name="Eastwood D.C."/>
            <person name="Hamelin R.C."/>
            <person name="Grigoriev I.V."/>
            <person name="U'Ren J.M."/>
        </authorList>
    </citation>
    <scope>NUCLEOTIDE SEQUENCE [LARGE SCALE GENOMIC DNA]</scope>
    <source>
        <strain evidence="1 2">CBS 119005</strain>
    </source>
</reference>
<evidence type="ECO:0000313" key="1">
    <source>
        <dbReference type="EMBL" id="KAI4867611.1"/>
    </source>
</evidence>
<evidence type="ECO:0000313" key="2">
    <source>
        <dbReference type="Proteomes" id="UP001497700"/>
    </source>
</evidence>
<gene>
    <name evidence="1" type="ORF">F4820DRAFT_467503</name>
</gene>
<dbReference type="EMBL" id="MU393445">
    <property type="protein sequence ID" value="KAI4867611.1"/>
    <property type="molecule type" value="Genomic_DNA"/>
</dbReference>
<organism evidence="1 2">
    <name type="scientific">Hypoxylon rubiginosum</name>
    <dbReference type="NCBI Taxonomy" id="110542"/>
    <lineage>
        <taxon>Eukaryota</taxon>
        <taxon>Fungi</taxon>
        <taxon>Dikarya</taxon>
        <taxon>Ascomycota</taxon>
        <taxon>Pezizomycotina</taxon>
        <taxon>Sordariomycetes</taxon>
        <taxon>Xylariomycetidae</taxon>
        <taxon>Xylariales</taxon>
        <taxon>Hypoxylaceae</taxon>
        <taxon>Hypoxylon</taxon>
    </lineage>
</organism>
<keyword evidence="2" id="KW-1185">Reference proteome</keyword>